<dbReference type="STRING" id="1685378.AVO44_15585"/>
<evidence type="ECO:0000256" key="1">
    <source>
        <dbReference type="SAM" id="Coils"/>
    </source>
</evidence>
<reference evidence="4" key="1">
    <citation type="submission" date="2015-12" db="EMBL/GenBank/DDBJ databases">
        <authorList>
            <person name="Zhang G."/>
            <person name="Stingl U."/>
        </authorList>
    </citation>
    <scope>NUCLEOTIDE SEQUENCE [LARGE SCALE GENOMIC DNA]</scope>
    <source>
        <strain evidence="4">ZGT108</strain>
    </source>
</reference>
<accession>A0A0X3TPR7</accession>
<dbReference type="InterPro" id="IPR038729">
    <property type="entry name" value="Rad50/SbcC_AAA"/>
</dbReference>
<dbReference type="SUPFAM" id="SSF52540">
    <property type="entry name" value="P-loop containing nucleoside triphosphate hydrolases"/>
    <property type="match status" value="1"/>
</dbReference>
<sequence length="799" mass="89261">MTKLRSLKATGFRGARFELPLEFTKKHRSLAIYGENAAGKSTITDALEWFIRDRIEHLWKEDCKLDALRHVKCEDGDASVVEVVFDGADQNGSKSLSAALKTSTAYGDPDVATLLEDLKGDRIILRHADIVGFLDETKGRKREAIARIIGFDEIIQFRSVIQQSRNALQKDGSYTGAKQQSENLQSAMIESVGQVVPDRAAFFEIAKGLVDPFDTSTEIVDKTSYKTAVDELRGLGNNAEKIKAAQRLKLLEQLCNDLQTDLEQVTDKLKVFSEDYNALANERENVNKLRLSEFLVKGKTVIDDEAFTKDECPFCLSDYKLEDLQVEVAQRITALGELQDKLDECGECKDDLLSSITDAGTKANTVVSDYSDLAEFEALVNRAKTTYQSLREGCKTVEAAFETLTVFEPPEGFVDAIADLSDKCEASATVAQEAAKKLELTEIEKRIAEVLTTLQTVGSQVKSYETCQRTIAAFEAQILTLSTIFDEFVKVQNEALQTVLDIISADVGKFYQKLHPKESVDNVHLSMVGEEGVEFEYSFHGQATQPPRKYLSESHLNSLGVVLFLANARIFNKQARFLVLDDIVTSFDINHRRRLLRLLKEEFADWQILILTHENVWFDLIKREMAPSGWLFHEVSADNENGILLEKSPATLRALIDQKKGKEDVTNDLRKLLEAVLKDVCYALEVKVAFRFNEVNEKRMPEELLSQLRSTLKEKSPDLAKDAVFAELAGSTLIANLDSHDNPEKIVGGDIDVLLEDINKLVNLFVCHGCNHIARASAPVAGAKAISCRCGKLQIPWKT</sequence>
<organism evidence="3 4">
    <name type="scientific">Ruegeria profundi</name>
    <dbReference type="NCBI Taxonomy" id="1685378"/>
    <lineage>
        <taxon>Bacteria</taxon>
        <taxon>Pseudomonadati</taxon>
        <taxon>Pseudomonadota</taxon>
        <taxon>Alphaproteobacteria</taxon>
        <taxon>Rhodobacterales</taxon>
        <taxon>Roseobacteraceae</taxon>
        <taxon>Ruegeria</taxon>
    </lineage>
</organism>
<dbReference type="PANTHER" id="PTHR32114">
    <property type="entry name" value="ABC TRANSPORTER ABCH.3"/>
    <property type="match status" value="1"/>
</dbReference>
<dbReference type="EMBL" id="LQBP01000008">
    <property type="protein sequence ID" value="KUJ77752.1"/>
    <property type="molecule type" value="Genomic_DNA"/>
</dbReference>
<feature type="domain" description="Rad50/SbcC-type AAA" evidence="2">
    <location>
        <begin position="11"/>
        <end position="270"/>
    </location>
</feature>
<gene>
    <name evidence="3" type="ORF">AVO44_15585</name>
</gene>
<dbReference type="InterPro" id="IPR027417">
    <property type="entry name" value="P-loop_NTPase"/>
</dbReference>
<dbReference type="Gene3D" id="3.40.50.300">
    <property type="entry name" value="P-loop containing nucleotide triphosphate hydrolases"/>
    <property type="match status" value="2"/>
</dbReference>
<comment type="caution">
    <text evidence="3">The sequence shown here is derived from an EMBL/GenBank/DDBJ whole genome shotgun (WGS) entry which is preliminary data.</text>
</comment>
<keyword evidence="1" id="KW-0175">Coiled coil</keyword>
<keyword evidence="4" id="KW-1185">Reference proteome</keyword>
<dbReference type="PANTHER" id="PTHR32114:SF2">
    <property type="entry name" value="ABC TRANSPORTER ABCH.3"/>
    <property type="match status" value="1"/>
</dbReference>
<dbReference type="Pfam" id="PF13476">
    <property type="entry name" value="AAA_23"/>
    <property type="match status" value="1"/>
</dbReference>
<evidence type="ECO:0000259" key="2">
    <source>
        <dbReference type="Pfam" id="PF13476"/>
    </source>
</evidence>
<name>A0A0X3TPR7_9RHOB</name>
<evidence type="ECO:0000313" key="3">
    <source>
        <dbReference type="EMBL" id="KUJ77752.1"/>
    </source>
</evidence>
<dbReference type="AlphaFoldDB" id="A0A0X3TPR7"/>
<protein>
    <recommendedName>
        <fullName evidence="2">Rad50/SbcC-type AAA domain-containing protein</fullName>
    </recommendedName>
</protein>
<dbReference type="Proteomes" id="UP000053690">
    <property type="component" value="Unassembled WGS sequence"/>
</dbReference>
<proteinExistence type="predicted"/>
<evidence type="ECO:0000313" key="4">
    <source>
        <dbReference type="Proteomes" id="UP000053690"/>
    </source>
</evidence>
<dbReference type="OrthoDB" id="7877292at2"/>
<dbReference type="GO" id="GO:0016887">
    <property type="term" value="F:ATP hydrolysis activity"/>
    <property type="evidence" value="ECO:0007669"/>
    <property type="project" value="InterPro"/>
</dbReference>
<feature type="coiled-coil region" evidence="1">
    <location>
        <begin position="241"/>
        <end position="282"/>
    </location>
</feature>
<dbReference type="GO" id="GO:0006302">
    <property type="term" value="P:double-strand break repair"/>
    <property type="evidence" value="ECO:0007669"/>
    <property type="project" value="InterPro"/>
</dbReference>
<dbReference type="RefSeq" id="WP_068338952.1">
    <property type="nucleotide sequence ID" value="NZ_LQBP01000008.1"/>
</dbReference>